<evidence type="ECO:0000259" key="4">
    <source>
        <dbReference type="Pfam" id="PF07734"/>
    </source>
</evidence>
<dbReference type="PANTHER" id="PTHR23076">
    <property type="entry name" value="METALLOPROTEASE M41 FTSH"/>
    <property type="match status" value="1"/>
</dbReference>
<dbReference type="GO" id="GO:0009507">
    <property type="term" value="C:chloroplast"/>
    <property type="evidence" value="ECO:0000318"/>
    <property type="project" value="GO_Central"/>
</dbReference>
<proteinExistence type="inferred from homology"/>
<sequence length="794" mass="88181">MPSNSAYIHEDIAFSILLKLPIKSLKRFECVRKLWSHLTEDEDSPFMTMYSNNLLLSQPYDGDTSLLINMCPRLERFHSLSGERFANRVSLINPIQSDCEALQIIGFGSVNGILCLQYGETRISLWNPTTNEFKVIPPAGTRLPHIVHKFKSKLVDPFYIQTTIHGFGYDSVADDYKLICLQSFEPYYFYNDKQRMKQSLLLQHKSLQPFWMIYSLTSNSWKKLYVNMPRSSPTFQLEYYHGNHRLYMDGVCHWLSLPTSGACMVSFDLNNETFFVTPIPSYILRVRRRAWQQLMVVNHSIALVSLPYHNTQTYHISIWGEVGVKESWIKLFTGENPCTLVEYPIGLGMNGELVFANEDNKLLLFDLNTKKIVELGLNSEFKMGFHQVYEFSTISNSTKKVESGIGGVAALTNVGEPTSGILGTASAPTDMVAALEGGNFKEQQWHTIWFIAAAFLLISCVGTSCIKESEKPSVETNTKLSDVKGVDEAKAELEEIVDYLKDPKVLKGDNVDLMTIARFTPGFSGADLANLVNIAALRAAKDGAKAASTHDLEFAQEKIEGKSVVTSEELRKKIAYHESGHALVTIYTDGAYPVREATIDPRGMLARLDCYMGGRVAEELIFRQSGVTAGASSDLLKATTLARKMVTKYGMSTEVGPVSHSYLDKRRSMSSETRLLIEKEVKNLLERELHVLAKALLKNQTLTGRQIKNLLANVKSRKKWQSRVVKAQGSSQSNPAADEAEASDATDHVAAVSGATTNAAEAGPSTAAKAQGVDAVEGPEVHNDQQGLPPIQPS</sequence>
<dbReference type="Pfam" id="PF07734">
    <property type="entry name" value="FBA_1"/>
    <property type="match status" value="1"/>
</dbReference>
<dbReference type="Proteomes" id="UP000002051">
    <property type="component" value="Chromosome 5"/>
</dbReference>
<feature type="domain" description="F-box associated beta-propeller type 1" evidence="4">
    <location>
        <begin position="101"/>
        <end position="370"/>
    </location>
</feature>
<reference evidence="6 8" key="1">
    <citation type="journal article" date="2011" name="Nature">
        <title>The Medicago genome provides insight into the evolution of rhizobial symbioses.</title>
        <authorList>
            <person name="Young N.D."/>
            <person name="Debelle F."/>
            <person name="Oldroyd G.E."/>
            <person name="Geurts R."/>
            <person name="Cannon S.B."/>
            <person name="Udvardi M.K."/>
            <person name="Benedito V.A."/>
            <person name="Mayer K.F."/>
            <person name="Gouzy J."/>
            <person name="Schoof H."/>
            <person name="Van de Peer Y."/>
            <person name="Proost S."/>
            <person name="Cook D.R."/>
            <person name="Meyers B.C."/>
            <person name="Spannagl M."/>
            <person name="Cheung F."/>
            <person name="De Mita S."/>
            <person name="Krishnakumar V."/>
            <person name="Gundlach H."/>
            <person name="Zhou S."/>
            <person name="Mudge J."/>
            <person name="Bharti A.K."/>
            <person name="Murray J.D."/>
            <person name="Naoumkina M.A."/>
            <person name="Rosen B."/>
            <person name="Silverstein K.A."/>
            <person name="Tang H."/>
            <person name="Rombauts S."/>
            <person name="Zhao P.X."/>
            <person name="Zhou P."/>
            <person name="Barbe V."/>
            <person name="Bardou P."/>
            <person name="Bechner M."/>
            <person name="Bellec A."/>
            <person name="Berger A."/>
            <person name="Berges H."/>
            <person name="Bidwell S."/>
            <person name="Bisseling T."/>
            <person name="Choisne N."/>
            <person name="Couloux A."/>
            <person name="Denny R."/>
            <person name="Deshpande S."/>
            <person name="Dai X."/>
            <person name="Doyle J.J."/>
            <person name="Dudez A.M."/>
            <person name="Farmer A.D."/>
            <person name="Fouteau S."/>
            <person name="Franken C."/>
            <person name="Gibelin C."/>
            <person name="Gish J."/>
            <person name="Goldstein S."/>
            <person name="Gonzalez A.J."/>
            <person name="Green P.J."/>
            <person name="Hallab A."/>
            <person name="Hartog M."/>
            <person name="Hua A."/>
            <person name="Humphray S.J."/>
            <person name="Jeong D.H."/>
            <person name="Jing Y."/>
            <person name="Jocker A."/>
            <person name="Kenton S.M."/>
            <person name="Kim D.J."/>
            <person name="Klee K."/>
            <person name="Lai H."/>
            <person name="Lang C."/>
            <person name="Lin S."/>
            <person name="Macmil S.L."/>
            <person name="Magdelenat G."/>
            <person name="Matthews L."/>
            <person name="McCorrison J."/>
            <person name="Monaghan E.L."/>
            <person name="Mun J.H."/>
            <person name="Najar F.Z."/>
            <person name="Nicholson C."/>
            <person name="Noirot C."/>
            <person name="O'Bleness M."/>
            <person name="Paule C.R."/>
            <person name="Poulain J."/>
            <person name="Prion F."/>
            <person name="Qin B."/>
            <person name="Qu C."/>
            <person name="Retzel E.F."/>
            <person name="Riddle C."/>
            <person name="Sallet E."/>
            <person name="Samain S."/>
            <person name="Samson N."/>
            <person name="Sanders I."/>
            <person name="Saurat O."/>
            <person name="Scarpelli C."/>
            <person name="Schiex T."/>
            <person name="Segurens B."/>
            <person name="Severin A.J."/>
            <person name="Sherrier D.J."/>
            <person name="Shi R."/>
            <person name="Sims S."/>
            <person name="Singer S.R."/>
            <person name="Sinharoy S."/>
            <person name="Sterck L."/>
            <person name="Viollet A."/>
            <person name="Wang B.B."/>
            <person name="Wang K."/>
            <person name="Wang M."/>
            <person name="Wang X."/>
            <person name="Warfsmann J."/>
            <person name="Weissenbach J."/>
            <person name="White D.D."/>
            <person name="White J.D."/>
            <person name="Wiley G.B."/>
            <person name="Wincker P."/>
            <person name="Xing Y."/>
            <person name="Yang L."/>
            <person name="Yao Z."/>
            <person name="Ying F."/>
            <person name="Zhai J."/>
            <person name="Zhou L."/>
            <person name="Zuber A."/>
            <person name="Denarie J."/>
            <person name="Dixon R.A."/>
            <person name="May G.D."/>
            <person name="Schwartz D.C."/>
            <person name="Rogers J."/>
            <person name="Quetier F."/>
            <person name="Town C.D."/>
            <person name="Roe B.A."/>
        </authorList>
    </citation>
    <scope>NUCLEOTIDE SEQUENCE [LARGE SCALE GENOMIC DNA]</scope>
    <source>
        <strain evidence="6">A17</strain>
        <strain evidence="7 8">cv. Jemalong A17</strain>
    </source>
</reference>
<comment type="similarity">
    <text evidence="1">In the N-terminal section; belongs to the AAA ATPase family.</text>
</comment>
<dbReference type="EMBL" id="CM001221">
    <property type="protein sequence ID" value="AES98988.1"/>
    <property type="molecule type" value="Genomic_DNA"/>
</dbReference>
<dbReference type="Pfam" id="PF01434">
    <property type="entry name" value="Peptidase_M41"/>
    <property type="match status" value="1"/>
</dbReference>
<reference evidence="6 8" key="2">
    <citation type="journal article" date="2014" name="BMC Genomics">
        <title>An improved genome release (version Mt4.0) for the model legume Medicago truncatula.</title>
        <authorList>
            <person name="Tang H."/>
            <person name="Krishnakumar V."/>
            <person name="Bidwell S."/>
            <person name="Rosen B."/>
            <person name="Chan A."/>
            <person name="Zhou S."/>
            <person name="Gentzbittel L."/>
            <person name="Childs K.L."/>
            <person name="Yandell M."/>
            <person name="Gundlach H."/>
            <person name="Mayer K.F."/>
            <person name="Schwartz D.C."/>
            <person name="Town C.D."/>
        </authorList>
    </citation>
    <scope>GENOME REANNOTATION</scope>
    <source>
        <strain evidence="7 8">cv. Jemalong A17</strain>
    </source>
</reference>
<accession>G7K0T3</accession>
<protein>
    <submittedName>
        <fullName evidence="6">F-box protein interaction domain protein</fullName>
    </submittedName>
</protein>
<feature type="domain" description="Peptidase M41" evidence="3">
    <location>
        <begin position="604"/>
        <end position="705"/>
    </location>
</feature>
<feature type="region of interest" description="Disordered" evidence="2">
    <location>
        <begin position="724"/>
        <end position="794"/>
    </location>
</feature>
<evidence type="ECO:0000259" key="5">
    <source>
        <dbReference type="Pfam" id="PF17862"/>
    </source>
</evidence>
<name>G7K0T3_MEDTR</name>
<dbReference type="EnsemblPlants" id="AES98988">
    <property type="protein sequence ID" value="AES98988"/>
    <property type="gene ID" value="MTR_5g075370"/>
</dbReference>
<evidence type="ECO:0000256" key="1">
    <source>
        <dbReference type="ARBA" id="ARBA00010550"/>
    </source>
</evidence>
<evidence type="ECO:0000313" key="8">
    <source>
        <dbReference type="Proteomes" id="UP000002051"/>
    </source>
</evidence>
<evidence type="ECO:0000313" key="7">
    <source>
        <dbReference type="EnsemblPlants" id="AES98988"/>
    </source>
</evidence>
<evidence type="ECO:0000259" key="3">
    <source>
        <dbReference type="Pfam" id="PF01434"/>
    </source>
</evidence>
<dbReference type="GO" id="GO:0006508">
    <property type="term" value="P:proteolysis"/>
    <property type="evidence" value="ECO:0000318"/>
    <property type="project" value="GO_Central"/>
</dbReference>
<dbReference type="HOGENOM" id="CLU_353892_0_0_1"/>
<dbReference type="PANTHER" id="PTHR23076:SF37">
    <property type="entry name" value="ATP-DEPENDENT ZINC METALLOPROTEASE FTSH 4, MITOCHONDRIAL"/>
    <property type="match status" value="1"/>
</dbReference>
<dbReference type="Gene3D" id="1.10.8.60">
    <property type="match status" value="1"/>
</dbReference>
<dbReference type="eggNOG" id="KOG0734">
    <property type="taxonomic scope" value="Eukaryota"/>
</dbReference>
<dbReference type="SUPFAM" id="SSF140990">
    <property type="entry name" value="FtsH protease domain-like"/>
    <property type="match status" value="1"/>
</dbReference>
<dbReference type="InterPro" id="IPR000642">
    <property type="entry name" value="Peptidase_M41"/>
</dbReference>
<dbReference type="AlphaFoldDB" id="G7K0T3"/>
<dbReference type="GO" id="GO:0004176">
    <property type="term" value="F:ATP-dependent peptidase activity"/>
    <property type="evidence" value="ECO:0000318"/>
    <property type="project" value="GO_Central"/>
</dbReference>
<dbReference type="GO" id="GO:0005524">
    <property type="term" value="F:ATP binding"/>
    <property type="evidence" value="ECO:0007669"/>
    <property type="project" value="InterPro"/>
</dbReference>
<dbReference type="Gene3D" id="1.20.58.760">
    <property type="entry name" value="Peptidase M41"/>
    <property type="match status" value="1"/>
</dbReference>
<dbReference type="GO" id="GO:0045037">
    <property type="term" value="P:protein import into chloroplast stroma"/>
    <property type="evidence" value="ECO:0000318"/>
    <property type="project" value="GO_Central"/>
</dbReference>
<dbReference type="NCBIfam" id="TIGR01640">
    <property type="entry name" value="F_box_assoc_1"/>
    <property type="match status" value="1"/>
</dbReference>
<evidence type="ECO:0000313" key="6">
    <source>
        <dbReference type="EMBL" id="AES98988.1"/>
    </source>
</evidence>
<dbReference type="Pfam" id="PF17862">
    <property type="entry name" value="AAA_lid_3"/>
    <property type="match status" value="1"/>
</dbReference>
<dbReference type="PaxDb" id="3880-AES98988"/>
<dbReference type="GO" id="GO:0004222">
    <property type="term" value="F:metalloendopeptidase activity"/>
    <property type="evidence" value="ECO:0007669"/>
    <property type="project" value="InterPro"/>
</dbReference>
<dbReference type="InterPro" id="IPR037219">
    <property type="entry name" value="Peptidase_M41-like"/>
</dbReference>
<reference evidence="7" key="3">
    <citation type="submission" date="2015-04" db="UniProtKB">
        <authorList>
            <consortium name="EnsemblPlants"/>
        </authorList>
    </citation>
    <scope>IDENTIFICATION</scope>
    <source>
        <strain evidence="7">cv. Jemalong A17</strain>
    </source>
</reference>
<dbReference type="InterPro" id="IPR017451">
    <property type="entry name" value="F-box-assoc_interact_dom"/>
</dbReference>
<gene>
    <name evidence="6" type="ordered locus">MTR_5g075370</name>
</gene>
<dbReference type="InterPro" id="IPR027417">
    <property type="entry name" value="P-loop_NTPase"/>
</dbReference>
<organism evidence="6 8">
    <name type="scientific">Medicago truncatula</name>
    <name type="common">Barrel medic</name>
    <name type="synonym">Medicago tribuloides</name>
    <dbReference type="NCBI Taxonomy" id="3880"/>
    <lineage>
        <taxon>Eukaryota</taxon>
        <taxon>Viridiplantae</taxon>
        <taxon>Streptophyta</taxon>
        <taxon>Embryophyta</taxon>
        <taxon>Tracheophyta</taxon>
        <taxon>Spermatophyta</taxon>
        <taxon>Magnoliopsida</taxon>
        <taxon>eudicotyledons</taxon>
        <taxon>Gunneridae</taxon>
        <taxon>Pentapetalae</taxon>
        <taxon>rosids</taxon>
        <taxon>fabids</taxon>
        <taxon>Fabales</taxon>
        <taxon>Fabaceae</taxon>
        <taxon>Papilionoideae</taxon>
        <taxon>50 kb inversion clade</taxon>
        <taxon>NPAAA clade</taxon>
        <taxon>Hologalegina</taxon>
        <taxon>IRL clade</taxon>
        <taxon>Trifolieae</taxon>
        <taxon>Medicago</taxon>
    </lineage>
</organism>
<dbReference type="InterPro" id="IPR041569">
    <property type="entry name" value="AAA_lid_3"/>
</dbReference>
<dbReference type="SUPFAM" id="SSF52540">
    <property type="entry name" value="P-loop containing nucleoside triphosphate hydrolases"/>
    <property type="match status" value="1"/>
</dbReference>
<feature type="domain" description="AAA ATPase AAA+ lid" evidence="5">
    <location>
        <begin position="510"/>
        <end position="553"/>
    </location>
</feature>
<dbReference type="InterPro" id="IPR006527">
    <property type="entry name" value="F-box-assoc_dom_typ1"/>
</dbReference>
<keyword evidence="8" id="KW-1185">Reference proteome</keyword>
<dbReference type="STRING" id="3880.G7K0T3"/>
<evidence type="ECO:0000256" key="2">
    <source>
        <dbReference type="SAM" id="MobiDB-lite"/>
    </source>
</evidence>